<dbReference type="CDD" id="cd08414">
    <property type="entry name" value="PBP2_LTTR_aromatics_like"/>
    <property type="match status" value="1"/>
</dbReference>
<evidence type="ECO:0000313" key="7">
    <source>
        <dbReference type="Proteomes" id="UP001204445"/>
    </source>
</evidence>
<dbReference type="SUPFAM" id="SSF46785">
    <property type="entry name" value="Winged helix' DNA-binding domain"/>
    <property type="match status" value="1"/>
</dbReference>
<keyword evidence="2" id="KW-0805">Transcription regulation</keyword>
<dbReference type="InterPro" id="IPR036390">
    <property type="entry name" value="WH_DNA-bd_sf"/>
</dbReference>
<dbReference type="EMBL" id="JANUCT010000015">
    <property type="protein sequence ID" value="MCS3904065.1"/>
    <property type="molecule type" value="Genomic_DNA"/>
</dbReference>
<name>A0AAE3HKK3_9GAMM</name>
<dbReference type="Gene3D" id="1.10.10.10">
    <property type="entry name" value="Winged helix-like DNA-binding domain superfamily/Winged helix DNA-binding domain"/>
    <property type="match status" value="1"/>
</dbReference>
<dbReference type="GO" id="GO:0003700">
    <property type="term" value="F:DNA-binding transcription factor activity"/>
    <property type="evidence" value="ECO:0007669"/>
    <property type="project" value="InterPro"/>
</dbReference>
<evidence type="ECO:0000256" key="3">
    <source>
        <dbReference type="ARBA" id="ARBA00023125"/>
    </source>
</evidence>
<proteinExistence type="inferred from homology"/>
<dbReference type="InterPro" id="IPR000847">
    <property type="entry name" value="LysR_HTH_N"/>
</dbReference>
<dbReference type="PROSITE" id="PS50931">
    <property type="entry name" value="HTH_LYSR"/>
    <property type="match status" value="1"/>
</dbReference>
<comment type="similarity">
    <text evidence="1">Belongs to the LysR transcriptional regulatory family.</text>
</comment>
<dbReference type="InterPro" id="IPR005119">
    <property type="entry name" value="LysR_subst-bd"/>
</dbReference>
<keyword evidence="4" id="KW-0804">Transcription</keyword>
<dbReference type="PANTHER" id="PTHR30346:SF0">
    <property type="entry name" value="HCA OPERON TRANSCRIPTIONAL ACTIVATOR HCAR"/>
    <property type="match status" value="1"/>
</dbReference>
<organism evidence="6 7">
    <name type="scientific">Methylohalomonas lacus</name>
    <dbReference type="NCBI Taxonomy" id="398773"/>
    <lineage>
        <taxon>Bacteria</taxon>
        <taxon>Pseudomonadati</taxon>
        <taxon>Pseudomonadota</taxon>
        <taxon>Gammaproteobacteria</taxon>
        <taxon>Methylohalomonadales</taxon>
        <taxon>Methylohalomonadaceae</taxon>
        <taxon>Methylohalomonas</taxon>
    </lineage>
</organism>
<evidence type="ECO:0000259" key="5">
    <source>
        <dbReference type="PROSITE" id="PS50931"/>
    </source>
</evidence>
<evidence type="ECO:0000256" key="2">
    <source>
        <dbReference type="ARBA" id="ARBA00023015"/>
    </source>
</evidence>
<evidence type="ECO:0000313" key="6">
    <source>
        <dbReference type="EMBL" id="MCS3904065.1"/>
    </source>
</evidence>
<dbReference type="GO" id="GO:0003677">
    <property type="term" value="F:DNA binding"/>
    <property type="evidence" value="ECO:0007669"/>
    <property type="project" value="UniProtKB-KW"/>
</dbReference>
<feature type="domain" description="HTH lysR-type" evidence="5">
    <location>
        <begin position="10"/>
        <end position="67"/>
    </location>
</feature>
<dbReference type="RefSeq" id="WP_259056230.1">
    <property type="nucleotide sequence ID" value="NZ_JANUCT010000015.1"/>
</dbReference>
<dbReference type="FunFam" id="1.10.10.10:FF:000001">
    <property type="entry name" value="LysR family transcriptional regulator"/>
    <property type="match status" value="1"/>
</dbReference>
<dbReference type="Proteomes" id="UP001204445">
    <property type="component" value="Unassembled WGS sequence"/>
</dbReference>
<keyword evidence="3 6" id="KW-0238">DNA-binding</keyword>
<gene>
    <name evidence="6" type="ORF">J2T55_002098</name>
</gene>
<dbReference type="InterPro" id="IPR036388">
    <property type="entry name" value="WH-like_DNA-bd_sf"/>
</dbReference>
<dbReference type="AlphaFoldDB" id="A0AAE3HKK3"/>
<accession>A0AAE3HKK3</accession>
<protein>
    <submittedName>
        <fullName evidence="6">DNA-binding transcriptional LysR family regulator</fullName>
    </submittedName>
</protein>
<reference evidence="6" key="1">
    <citation type="submission" date="2022-08" db="EMBL/GenBank/DDBJ databases">
        <title>Genomic Encyclopedia of Type Strains, Phase III (KMG-III): the genomes of soil and plant-associated and newly described type strains.</title>
        <authorList>
            <person name="Whitman W."/>
        </authorList>
    </citation>
    <scope>NUCLEOTIDE SEQUENCE</scope>
    <source>
        <strain evidence="6">HMT 1</strain>
    </source>
</reference>
<dbReference type="Pfam" id="PF00126">
    <property type="entry name" value="HTH_1"/>
    <property type="match status" value="1"/>
</dbReference>
<dbReference type="PRINTS" id="PR00039">
    <property type="entry name" value="HTHLYSR"/>
</dbReference>
<comment type="caution">
    <text evidence="6">The sequence shown here is derived from an EMBL/GenBank/DDBJ whole genome shotgun (WGS) entry which is preliminary data.</text>
</comment>
<sequence length="305" mass="34088">MISNFYHDRIELKHLRSFMAIARLLSFRRAAEQLGVAQPALSRQMNQLETALGCQLFNRDRQRTQLTAAGEHLRQELPALFDRIASLAKQTHRIASGHTVSLRIGYAAAAMSSFLPAVIRKLHKHLENCEFEFTEATSDRLIDAVLAGHLDTAFILYRPDNPLLNMIPIRAEQTGVVLPDDHPLTQQQTVTLKSLENETLILFPRAMNPVMYDNIISACHDAGFSPMSVREVAPRSVAIGLVAAGVGIATISESLRHTCVNGTTYRPLTQPAPLIEFSCISRKESQGEWWQQLTALLREDRAGQR</sequence>
<keyword evidence="7" id="KW-1185">Reference proteome</keyword>
<dbReference type="PANTHER" id="PTHR30346">
    <property type="entry name" value="TRANSCRIPTIONAL DUAL REGULATOR HCAR-RELATED"/>
    <property type="match status" value="1"/>
</dbReference>
<evidence type="ECO:0000256" key="4">
    <source>
        <dbReference type="ARBA" id="ARBA00023163"/>
    </source>
</evidence>
<dbReference type="Gene3D" id="3.40.190.10">
    <property type="entry name" value="Periplasmic binding protein-like II"/>
    <property type="match status" value="2"/>
</dbReference>
<dbReference type="Pfam" id="PF03466">
    <property type="entry name" value="LysR_substrate"/>
    <property type="match status" value="1"/>
</dbReference>
<dbReference type="GO" id="GO:0032993">
    <property type="term" value="C:protein-DNA complex"/>
    <property type="evidence" value="ECO:0007669"/>
    <property type="project" value="TreeGrafter"/>
</dbReference>
<dbReference type="SUPFAM" id="SSF53850">
    <property type="entry name" value="Periplasmic binding protein-like II"/>
    <property type="match status" value="1"/>
</dbReference>
<evidence type="ECO:0000256" key="1">
    <source>
        <dbReference type="ARBA" id="ARBA00009437"/>
    </source>
</evidence>